<protein>
    <recommendedName>
        <fullName evidence="1">DUF7693 domain-containing protein</fullName>
    </recommendedName>
</protein>
<gene>
    <name evidence="2" type="ORF">ABVN21_06415</name>
</gene>
<name>A0AAU8E6Y7_9PSED</name>
<proteinExistence type="predicted"/>
<feature type="domain" description="DUF7693" evidence="1">
    <location>
        <begin position="4"/>
        <end position="94"/>
    </location>
</feature>
<accession>A0AAU8E6Y7</accession>
<dbReference type="Pfam" id="PF24745">
    <property type="entry name" value="DUF7693"/>
    <property type="match status" value="1"/>
</dbReference>
<dbReference type="RefSeq" id="WP_339556821.1">
    <property type="nucleotide sequence ID" value="NZ_CP159258.1"/>
</dbReference>
<sequence length="95" mass="11033">MPPLTAREVYQQLRDVAQGIRPFARLDEQTEHGHVQVDIEGWHLTLDVDGNRLRHCLRCQSPDGRAYDGWQHYGTDPISLLSTWELAQIERRLAE</sequence>
<organism evidence="2">
    <name type="scientific">Pseudomonas sp. MYb327</name>
    <dbReference type="NCBI Taxonomy" id="2745230"/>
    <lineage>
        <taxon>Bacteria</taxon>
        <taxon>Pseudomonadati</taxon>
        <taxon>Pseudomonadota</taxon>
        <taxon>Gammaproteobacteria</taxon>
        <taxon>Pseudomonadales</taxon>
        <taxon>Pseudomonadaceae</taxon>
        <taxon>Pseudomonas</taxon>
    </lineage>
</organism>
<dbReference type="EMBL" id="CP159258">
    <property type="protein sequence ID" value="XCG75711.1"/>
    <property type="molecule type" value="Genomic_DNA"/>
</dbReference>
<dbReference type="AlphaFoldDB" id="A0AAU8E6Y7"/>
<evidence type="ECO:0000259" key="1">
    <source>
        <dbReference type="Pfam" id="PF24745"/>
    </source>
</evidence>
<evidence type="ECO:0000313" key="2">
    <source>
        <dbReference type="EMBL" id="XCG75711.1"/>
    </source>
</evidence>
<reference evidence="2" key="1">
    <citation type="submission" date="2024-06" db="EMBL/GenBank/DDBJ databases">
        <title>The Caenorhabditis elegans bacterial microbiome influences microsporidia infection through nutrient limitation and inhibiting parasite invasion.</title>
        <authorList>
            <person name="Tamim El Jarkass H."/>
            <person name="Castelblanco S."/>
            <person name="Kaur M."/>
            <person name="Wan Y.C."/>
            <person name="Ellis A.E."/>
            <person name="Sheldon R.D."/>
            <person name="Lien E.C."/>
            <person name="Burton N.O."/>
            <person name="Wright G.D."/>
            <person name="Reinke A.W."/>
        </authorList>
    </citation>
    <scope>NUCLEOTIDE SEQUENCE</scope>
    <source>
        <strain evidence="2">MYb327</strain>
    </source>
</reference>
<dbReference type="InterPro" id="IPR056110">
    <property type="entry name" value="DUF7693"/>
</dbReference>